<keyword evidence="1" id="KW-1133">Transmembrane helix</keyword>
<organism evidence="2 3">
    <name type="scientific">Nonomuraea turkmeniaca</name>
    <dbReference type="NCBI Taxonomy" id="103838"/>
    <lineage>
        <taxon>Bacteria</taxon>
        <taxon>Bacillati</taxon>
        <taxon>Actinomycetota</taxon>
        <taxon>Actinomycetes</taxon>
        <taxon>Streptosporangiales</taxon>
        <taxon>Streptosporangiaceae</taxon>
        <taxon>Nonomuraea</taxon>
    </lineage>
</organism>
<dbReference type="OrthoDB" id="3267263at2"/>
<keyword evidence="1" id="KW-0812">Transmembrane</keyword>
<feature type="transmembrane region" description="Helical" evidence="1">
    <location>
        <begin position="80"/>
        <end position="98"/>
    </location>
</feature>
<protein>
    <recommendedName>
        <fullName evidence="4">DoxX family membrane protein</fullName>
    </recommendedName>
</protein>
<gene>
    <name evidence="2" type="ORF">ETD86_50480</name>
</gene>
<keyword evidence="1" id="KW-0472">Membrane</keyword>
<evidence type="ECO:0000313" key="3">
    <source>
        <dbReference type="Proteomes" id="UP000309128"/>
    </source>
</evidence>
<evidence type="ECO:0000313" key="2">
    <source>
        <dbReference type="EMBL" id="TMR07805.1"/>
    </source>
</evidence>
<evidence type="ECO:0008006" key="4">
    <source>
        <dbReference type="Google" id="ProtNLM"/>
    </source>
</evidence>
<name>A0A5S4EW54_9ACTN</name>
<evidence type="ECO:0000256" key="1">
    <source>
        <dbReference type="SAM" id="Phobius"/>
    </source>
</evidence>
<dbReference type="AlphaFoldDB" id="A0A5S4EW54"/>
<accession>A0A5S4EW54</accession>
<proteinExistence type="predicted"/>
<dbReference type="EMBL" id="VCKY01000346">
    <property type="protein sequence ID" value="TMR07805.1"/>
    <property type="molecule type" value="Genomic_DNA"/>
</dbReference>
<keyword evidence="3" id="KW-1185">Reference proteome</keyword>
<reference evidence="2 3" key="1">
    <citation type="submission" date="2019-05" db="EMBL/GenBank/DDBJ databases">
        <title>Draft genome sequence of Nonomuraea turkmeniaca DSM 43926.</title>
        <authorList>
            <person name="Saricaoglu S."/>
            <person name="Isik K."/>
        </authorList>
    </citation>
    <scope>NUCLEOTIDE SEQUENCE [LARGE SCALE GENOMIC DNA]</scope>
    <source>
        <strain evidence="2 3">DSM 43926</strain>
    </source>
</reference>
<comment type="caution">
    <text evidence="2">The sequence shown here is derived from an EMBL/GenBank/DDBJ whole genome shotgun (WGS) entry which is preliminary data.</text>
</comment>
<sequence length="139" mass="14764">MRIFARTHQLPPRLAAAAIILHSGLDMTRVDDQAAAGLHGMATGAYPFLSRMDPVTFSRLLSRAQIVLGTALLLPFMPSLLAGAALTGFAGGLLGLYLKTPAMRREGSLRPSQQGIGVAKDVWLLGIGLGLVFEELGQR</sequence>
<dbReference type="Proteomes" id="UP000309128">
    <property type="component" value="Unassembled WGS sequence"/>
</dbReference>
<dbReference type="RefSeq" id="WP_138673737.1">
    <property type="nucleotide sequence ID" value="NZ_VCKY01000346.1"/>
</dbReference>